<dbReference type="Gene3D" id="2.60.120.430">
    <property type="entry name" value="Galactose-binding lectin"/>
    <property type="match status" value="1"/>
</dbReference>
<reference evidence="3" key="1">
    <citation type="journal article" date="2019" name="Int. J. Syst. Evol. Microbiol.">
        <title>The Global Catalogue of Microorganisms (GCM) 10K type strain sequencing project: providing services to taxonomists for standard genome sequencing and annotation.</title>
        <authorList>
            <consortium name="The Broad Institute Genomics Platform"/>
            <consortium name="The Broad Institute Genome Sequencing Center for Infectious Disease"/>
            <person name="Wu L."/>
            <person name="Ma J."/>
        </authorList>
    </citation>
    <scope>NUCLEOTIDE SEQUENCE [LARGE SCALE GENOMIC DNA]</scope>
    <source>
        <strain evidence="3">CGMCC 1.18575</strain>
    </source>
</reference>
<dbReference type="SUPFAM" id="SSF49785">
    <property type="entry name" value="Galactose-binding domain-like"/>
    <property type="match status" value="1"/>
</dbReference>
<dbReference type="Pfam" id="PF00395">
    <property type="entry name" value="SLH"/>
    <property type="match status" value="3"/>
</dbReference>
<feature type="domain" description="SLH" evidence="1">
    <location>
        <begin position="33"/>
        <end position="91"/>
    </location>
</feature>
<dbReference type="EMBL" id="JBHSMI010000052">
    <property type="protein sequence ID" value="MFC5406363.1"/>
    <property type="molecule type" value="Genomic_DNA"/>
</dbReference>
<evidence type="ECO:0000259" key="1">
    <source>
        <dbReference type="PROSITE" id="PS51272"/>
    </source>
</evidence>
<organism evidence="2 3">
    <name type="scientific">Cohnella soli</name>
    <dbReference type="NCBI Taxonomy" id="425005"/>
    <lineage>
        <taxon>Bacteria</taxon>
        <taxon>Bacillati</taxon>
        <taxon>Bacillota</taxon>
        <taxon>Bacilli</taxon>
        <taxon>Bacillales</taxon>
        <taxon>Paenibacillaceae</taxon>
        <taxon>Cohnella</taxon>
    </lineage>
</organism>
<evidence type="ECO:0000313" key="3">
    <source>
        <dbReference type="Proteomes" id="UP001596113"/>
    </source>
</evidence>
<dbReference type="GO" id="GO:0016787">
    <property type="term" value="F:hydrolase activity"/>
    <property type="evidence" value="ECO:0007669"/>
    <property type="project" value="UniProtKB-KW"/>
</dbReference>
<comment type="caution">
    <text evidence="2">The sequence shown here is derived from an EMBL/GenBank/DDBJ whole genome shotgun (WGS) entry which is preliminary data.</text>
</comment>
<dbReference type="InterPro" id="IPR001119">
    <property type="entry name" value="SLH_dom"/>
</dbReference>
<keyword evidence="3" id="KW-1185">Reference proteome</keyword>
<sequence length="1577" mass="175003">MRRRINRVLSLFLILCIMITSIVQLSPTVQGSGLASQQSDLTGHWSEPVMGKWIEQGLLKGVGVNQYRPNQIATRAEFVVFINSIFKFVQRSDESFIDVKKDAWYADAISKVHAAGIINGVGGGKFNPEVRISREDAAVIVARAFRIASDGQGSAAVTFSDHNLISSYAVEAVDALQAGGNVKGRGKNAFAPKESITRAEIVQLIDNVMGTLVNASGTITGDVSGNLVVNADNVTLKDMNISGNLYVAQGVGEGDLTLDGVTVQGETYIWGGGENSIKIHDSKLLGKLIIDKWNSLIRVIVSGKTEIAHTLLLSGGTLEEDGQTNTGFESIEVNIPEGTENKNVTLIGKLAQVWNKTNGIAFLFKGNSTVGKFIFDAIATVDGDGTIELAILNASGVNLSKWPLKAIFGNGIWAIIEKLKVTENKNASAPASPSSPTETPEQLPLTVWVPTNVDKIRRDQAFPSGQLQQELRLEAARNEYEGGQIIVRTAETAPKSVSVSVSPLKKQDGTAIGIDQIQLFKQYYTEVTTQTSGAFPKGFYPDALIPITAADRIEIRSDRNQGFWITVKVPKGQPAGIYKGAMTIAADGLTREIPIQIEVWDFELSDEGHTQTAFAIWNDQVAYYHGVEPNTPEYWELLDNYYWLQTEYRLPPDDLPIPDDDVDQYIAKAGRYLNDPRVNSFRIPFYNNDPDKTKDLVDKLRDKGWLSKGYFYLGGLIDEPSSAMYPLVKQYAELLKQIAPDVKHLLTKQPVKELYGDIEYWAPPINTYHRSIAEKREALGEHFWWYTMVYPTYPSPSYHIDDLLVGARLLSWMQKDYKVEGNLYWSTTIFRKYTGMQYVDRDVWNDPLAFPGANGDGFLLYPGKELGLNKPIPSLRLETIRDGMEDYEYLWIFEERMKAAAEKLGLSSYDVEAAMKVYYDRLYSKMNDYNEDPYVLMQVRREIAEQIISLAQDPAILFTVAKTDETTREMTIYTEPGAALQVNGVALQPQQQNRLHDVYQYSIEVNAPLNEVRLVTVKGADTNTLNVFLAGKSGGSEESHYIIPLNDVDSQIDLERWTISNATTSLSTEHVVQGDYSMRVDFHTNVEFPNIRLLNEGQGFVNKDWSKYRELRFNVYNPNNETLSFYVKFFDELGGRKDGYTVNIAGNTGESIRVPLSALGDLAKTQMEGFEIWMWESPEPRTLYFDNFHFIAEEMLPPQNFPAAGNVEAFLKGGAINITKGGQTPFKLFMMNTGAEAAEVTVEQVDQGPLQVVAISDFTLVAGEFTTLNGKIEVSPTLEDGTYTVILQVKANGTLVKAIEIEVRLNRNMLFNQVTGVNGAVQAVLNRSPASEPGTADFTVQAVIDGTAALVEHPTEVSWNAATNTATLAVPFVEQTNLQQSVVYRVAYNGGEAFDSPANIVPANPQASLIRNSSFEIGYTATGAQYNAYPWRYWYEGIAPNIMTRSDEQSRTGKYSLKLSGTAVAWPNQEVVLTDYGDYEYSVWLYTPHGSTTKGTIQLYAFLLPAEGDLVAAYRDVQVQAVTSNGNWTQIKWNVQIPEQVDGTHIARVWAGVEALNFAPGEIAYLDDFAFVKSAVD</sequence>
<dbReference type="InterPro" id="IPR025150">
    <property type="entry name" value="GH123_cat"/>
</dbReference>
<dbReference type="PANTHER" id="PTHR43308">
    <property type="entry name" value="OUTER MEMBRANE PROTEIN ALPHA-RELATED"/>
    <property type="match status" value="1"/>
</dbReference>
<dbReference type="Gene3D" id="2.60.120.260">
    <property type="entry name" value="Galactose-binding domain-like"/>
    <property type="match status" value="1"/>
</dbReference>
<evidence type="ECO:0000313" key="2">
    <source>
        <dbReference type="EMBL" id="MFC5406363.1"/>
    </source>
</evidence>
<dbReference type="Pfam" id="PF22680">
    <property type="entry name" value="Glyco_hydro_123_N_2"/>
    <property type="match status" value="1"/>
</dbReference>
<dbReference type="InterPro" id="IPR051465">
    <property type="entry name" value="Cell_Envelope_Struct_Comp"/>
</dbReference>
<name>A0ABW0HZH8_9BACL</name>
<dbReference type="PROSITE" id="PS51272">
    <property type="entry name" value="SLH"/>
    <property type="match status" value="3"/>
</dbReference>
<keyword evidence="2" id="KW-0378">Hydrolase</keyword>
<gene>
    <name evidence="2" type="ORF">ACFPOF_26830</name>
</gene>
<dbReference type="Proteomes" id="UP001596113">
    <property type="component" value="Unassembled WGS sequence"/>
</dbReference>
<feature type="domain" description="SLH" evidence="1">
    <location>
        <begin position="92"/>
        <end position="155"/>
    </location>
</feature>
<dbReference type="InterPro" id="IPR053850">
    <property type="entry name" value="Glyco_hydro_123_N_2"/>
</dbReference>
<dbReference type="RefSeq" id="WP_378138441.1">
    <property type="nucleotide sequence ID" value="NZ_JBHSMI010000052.1"/>
</dbReference>
<proteinExistence type="predicted"/>
<protein>
    <submittedName>
        <fullName evidence="2">Glycoside hydrolase domain-containing protein</fullName>
    </submittedName>
</protein>
<dbReference type="InterPro" id="IPR008979">
    <property type="entry name" value="Galactose-bd-like_sf"/>
</dbReference>
<dbReference type="Pfam" id="PF13320">
    <property type="entry name" value="GH123_cat"/>
    <property type="match status" value="1"/>
</dbReference>
<feature type="domain" description="SLH" evidence="1">
    <location>
        <begin position="156"/>
        <end position="219"/>
    </location>
</feature>
<accession>A0ABW0HZH8</accession>